<keyword evidence="6 7" id="KW-0472">Membrane</keyword>
<comment type="subcellular location">
    <subcellularLocation>
        <location evidence="1">Cell membrane</location>
        <topology evidence="1">Multi-pass membrane protein</topology>
    </subcellularLocation>
</comment>
<keyword evidence="5 7" id="KW-1133">Transmembrane helix</keyword>
<reference evidence="9" key="1">
    <citation type="submission" date="2022-10" db="EMBL/GenBank/DDBJ databases">
        <title>Whole-Genome Sequencing of Brachybacterium huguangmaarense BRM-3, Isolated from Betula schmidtii.</title>
        <authorList>
            <person name="Haam D."/>
        </authorList>
    </citation>
    <scope>NUCLEOTIDE SEQUENCE</scope>
    <source>
        <strain evidence="9">BRM-3</strain>
    </source>
</reference>
<feature type="transmembrane region" description="Helical" evidence="7">
    <location>
        <begin position="55"/>
        <end position="74"/>
    </location>
</feature>
<evidence type="ECO:0000256" key="1">
    <source>
        <dbReference type="ARBA" id="ARBA00004651"/>
    </source>
</evidence>
<evidence type="ECO:0000256" key="5">
    <source>
        <dbReference type="ARBA" id="ARBA00022989"/>
    </source>
</evidence>
<evidence type="ECO:0000256" key="3">
    <source>
        <dbReference type="ARBA" id="ARBA00022475"/>
    </source>
</evidence>
<evidence type="ECO:0000256" key="7">
    <source>
        <dbReference type="SAM" id="Phobius"/>
    </source>
</evidence>
<dbReference type="PANTHER" id="PTHR42709:SF6">
    <property type="entry name" value="UNDECAPRENYL PHOSPHATE TRANSPORTER A"/>
    <property type="match status" value="1"/>
</dbReference>
<keyword evidence="4 7" id="KW-0812">Transmembrane</keyword>
<dbReference type="Proteomes" id="UP001164305">
    <property type="component" value="Chromosome"/>
</dbReference>
<accession>A0ABY6G451</accession>
<protein>
    <submittedName>
        <fullName evidence="9">DedA family protein</fullName>
    </submittedName>
</protein>
<comment type="similarity">
    <text evidence="2">Belongs to the DedA family.</text>
</comment>
<dbReference type="EMBL" id="CP107020">
    <property type="protein sequence ID" value="UYG17992.1"/>
    <property type="molecule type" value="Genomic_DNA"/>
</dbReference>
<evidence type="ECO:0000256" key="6">
    <source>
        <dbReference type="ARBA" id="ARBA00023136"/>
    </source>
</evidence>
<gene>
    <name evidence="9" type="ORF">BRM3_06140</name>
</gene>
<proteinExistence type="inferred from homology"/>
<dbReference type="InterPro" id="IPR032816">
    <property type="entry name" value="VTT_dom"/>
</dbReference>
<evidence type="ECO:0000256" key="4">
    <source>
        <dbReference type="ARBA" id="ARBA00022692"/>
    </source>
</evidence>
<keyword evidence="10" id="KW-1185">Reference proteome</keyword>
<feature type="domain" description="VTT" evidence="8">
    <location>
        <begin position="32"/>
        <end position="159"/>
    </location>
</feature>
<evidence type="ECO:0000313" key="10">
    <source>
        <dbReference type="Proteomes" id="UP001164305"/>
    </source>
</evidence>
<dbReference type="PANTHER" id="PTHR42709">
    <property type="entry name" value="ALKALINE PHOSPHATASE LIKE PROTEIN"/>
    <property type="match status" value="1"/>
</dbReference>
<dbReference type="Pfam" id="PF09335">
    <property type="entry name" value="VTT_dom"/>
    <property type="match status" value="1"/>
</dbReference>
<dbReference type="RefSeq" id="WP_263595198.1">
    <property type="nucleotide sequence ID" value="NZ_CP107020.1"/>
</dbReference>
<sequence>MNIVEWAVATIDRFGGPGVAFLIALESVFPPIPSEVILPLAGVNAASAHHSLPGMFAWSVLGSVIGALILYSLGRALGAERLRRLVIRLPLVSVEDFDASVRWMDRYGSAGVFFGRMVPGVRSLVSIPAGIYRMPLPRFVLLTTAGSALWNALFVGLGYALGENWHVIEPYTEVVSNVIYALIVLVVVVWVVRLVRRDRRRRAEGLPDPDDRVRSEQDER</sequence>
<evidence type="ECO:0000256" key="2">
    <source>
        <dbReference type="ARBA" id="ARBA00010792"/>
    </source>
</evidence>
<name>A0ABY6G451_9MICO</name>
<organism evidence="9 10">
    <name type="scientific">Brachybacterium huguangmaarense</name>
    <dbReference type="NCBI Taxonomy" id="1652028"/>
    <lineage>
        <taxon>Bacteria</taxon>
        <taxon>Bacillati</taxon>
        <taxon>Actinomycetota</taxon>
        <taxon>Actinomycetes</taxon>
        <taxon>Micrococcales</taxon>
        <taxon>Dermabacteraceae</taxon>
        <taxon>Brachybacterium</taxon>
    </lineage>
</organism>
<evidence type="ECO:0000313" key="9">
    <source>
        <dbReference type="EMBL" id="UYG17992.1"/>
    </source>
</evidence>
<feature type="transmembrane region" description="Helical" evidence="7">
    <location>
        <begin position="139"/>
        <end position="162"/>
    </location>
</feature>
<feature type="transmembrane region" description="Helical" evidence="7">
    <location>
        <begin position="174"/>
        <end position="192"/>
    </location>
</feature>
<dbReference type="InterPro" id="IPR051311">
    <property type="entry name" value="DedA_domain"/>
</dbReference>
<evidence type="ECO:0000259" key="8">
    <source>
        <dbReference type="Pfam" id="PF09335"/>
    </source>
</evidence>
<keyword evidence="3" id="KW-1003">Cell membrane</keyword>